<comment type="caution">
    <text evidence="2">The sequence shown here is derived from an EMBL/GenBank/DDBJ whole genome shotgun (WGS) entry which is preliminary data.</text>
</comment>
<dbReference type="Proteomes" id="UP000315037">
    <property type="component" value="Unassembled WGS sequence"/>
</dbReference>
<dbReference type="AlphaFoldDB" id="A0A506UMB2"/>
<name>A0A506UMB2_9PROT</name>
<keyword evidence="3" id="KW-1185">Reference proteome</keyword>
<evidence type="ECO:0000313" key="3">
    <source>
        <dbReference type="Proteomes" id="UP000315037"/>
    </source>
</evidence>
<dbReference type="EMBL" id="SORZ01000002">
    <property type="protein sequence ID" value="TPW34323.1"/>
    <property type="molecule type" value="Genomic_DNA"/>
</dbReference>
<dbReference type="RefSeq" id="WP_141451612.1">
    <property type="nucleotide sequence ID" value="NZ_CP038143.1"/>
</dbReference>
<organism evidence="2 3">
    <name type="scientific">Oecophyllibacter saccharovorans</name>
    <dbReference type="NCBI Taxonomy" id="2558360"/>
    <lineage>
        <taxon>Bacteria</taxon>
        <taxon>Pseudomonadati</taxon>
        <taxon>Pseudomonadota</taxon>
        <taxon>Alphaproteobacteria</taxon>
        <taxon>Acetobacterales</taxon>
        <taxon>Acetobacteraceae</taxon>
        <taxon>Oecophyllibacter</taxon>
    </lineage>
</organism>
<proteinExistence type="predicted"/>
<feature type="transmembrane region" description="Helical" evidence="1">
    <location>
        <begin position="28"/>
        <end position="49"/>
    </location>
</feature>
<evidence type="ECO:0000256" key="1">
    <source>
        <dbReference type="SAM" id="Phobius"/>
    </source>
</evidence>
<gene>
    <name evidence="2" type="ORF">E3202_07470</name>
</gene>
<protein>
    <submittedName>
        <fullName evidence="2">Uncharacterized protein</fullName>
    </submittedName>
</protein>
<keyword evidence="1" id="KW-1133">Transmembrane helix</keyword>
<reference evidence="2 3" key="1">
    <citation type="submission" date="2019-03" db="EMBL/GenBank/DDBJ databases">
        <title>The complete genome sequence of Neokomagataea sp. Jb2 NBRC113641.</title>
        <authorList>
            <person name="Chua K.-O."/>
            <person name="Chan K.-G."/>
            <person name="See-Too W.-S."/>
        </authorList>
    </citation>
    <scope>NUCLEOTIDE SEQUENCE [LARGE SCALE GENOMIC DNA]</scope>
    <source>
        <strain evidence="2 3">Jb2</strain>
    </source>
</reference>
<keyword evidence="1" id="KW-0812">Transmembrane</keyword>
<evidence type="ECO:0000313" key="2">
    <source>
        <dbReference type="EMBL" id="TPW34323.1"/>
    </source>
</evidence>
<accession>A0A506UMB2</accession>
<keyword evidence="1" id="KW-0472">Membrane</keyword>
<sequence length="61" mass="6996">MNLPFVYFGCFLVSLLTGWWDPKFTPLLEVVNVVCLGGVIISGLIILYITRPRRKDRTPTR</sequence>